<feature type="compositionally biased region" description="Low complexity" evidence="1">
    <location>
        <begin position="118"/>
        <end position="130"/>
    </location>
</feature>
<feature type="compositionally biased region" description="Low complexity" evidence="1">
    <location>
        <begin position="8"/>
        <end position="19"/>
    </location>
</feature>
<feature type="non-terminal residue" evidence="2">
    <location>
        <position position="130"/>
    </location>
</feature>
<reference evidence="2" key="1">
    <citation type="submission" date="2020-02" db="EMBL/GenBank/DDBJ databases">
        <authorList>
            <person name="Meier V. D."/>
        </authorList>
    </citation>
    <scope>NUCLEOTIDE SEQUENCE</scope>
    <source>
        <strain evidence="2">AVDCRST_MAG67</strain>
    </source>
</reference>
<dbReference type="EMBL" id="CADCVQ010000183">
    <property type="protein sequence ID" value="CAA9533887.1"/>
    <property type="molecule type" value="Genomic_DNA"/>
</dbReference>
<feature type="compositionally biased region" description="Basic and acidic residues" evidence="1">
    <location>
        <begin position="39"/>
        <end position="53"/>
    </location>
</feature>
<proteinExistence type="predicted"/>
<dbReference type="AlphaFoldDB" id="A0A6J4TWS4"/>
<feature type="region of interest" description="Disordered" evidence="1">
    <location>
        <begin position="1"/>
        <end position="130"/>
    </location>
</feature>
<evidence type="ECO:0000313" key="2">
    <source>
        <dbReference type="EMBL" id="CAA9533887.1"/>
    </source>
</evidence>
<gene>
    <name evidence="2" type="ORF">AVDCRST_MAG67-4546</name>
</gene>
<organism evidence="2">
    <name type="scientific">uncultured Solirubrobacteraceae bacterium</name>
    <dbReference type="NCBI Taxonomy" id="1162706"/>
    <lineage>
        <taxon>Bacteria</taxon>
        <taxon>Bacillati</taxon>
        <taxon>Actinomycetota</taxon>
        <taxon>Thermoleophilia</taxon>
        <taxon>Solirubrobacterales</taxon>
        <taxon>Solirubrobacteraceae</taxon>
        <taxon>environmental samples</taxon>
    </lineage>
</organism>
<protein>
    <submittedName>
        <fullName evidence="2">Transcriptional regulator, HxlR family</fullName>
    </submittedName>
</protein>
<sequence>ELGAGRSAAGAAQERPGAADPRSDVRRAAQLLSVLPPGDRADRAPLDGRDRQRPAAPQPHAIRSDRRGRARALRPPAVRAHEGARAPRRRRAHGAPRASGARGVRAHRDGARARPRGTRAGALGTALAGV</sequence>
<accession>A0A6J4TWS4</accession>
<evidence type="ECO:0000256" key="1">
    <source>
        <dbReference type="SAM" id="MobiDB-lite"/>
    </source>
</evidence>
<feature type="non-terminal residue" evidence="2">
    <location>
        <position position="1"/>
    </location>
</feature>
<name>A0A6J4TWS4_9ACTN</name>